<proteinExistence type="predicted"/>
<organism evidence="2 3">
    <name type="scientific">Candidatus Doudnabacteria bacterium RIFCSPHIGHO2_01_FULL_41_86</name>
    <dbReference type="NCBI Taxonomy" id="1817821"/>
    <lineage>
        <taxon>Bacteria</taxon>
        <taxon>Candidatus Doudnaibacteriota</taxon>
    </lineage>
</organism>
<reference evidence="2 3" key="1">
    <citation type="journal article" date="2016" name="Nat. Commun.">
        <title>Thousands of microbial genomes shed light on interconnected biogeochemical processes in an aquifer system.</title>
        <authorList>
            <person name="Anantharaman K."/>
            <person name="Brown C.T."/>
            <person name="Hug L.A."/>
            <person name="Sharon I."/>
            <person name="Castelle C.J."/>
            <person name="Probst A.J."/>
            <person name="Thomas B.C."/>
            <person name="Singh A."/>
            <person name="Wilkins M.J."/>
            <person name="Karaoz U."/>
            <person name="Brodie E.L."/>
            <person name="Williams K.H."/>
            <person name="Hubbard S.S."/>
            <person name="Banfield J.F."/>
        </authorList>
    </citation>
    <scope>NUCLEOTIDE SEQUENCE [LARGE SCALE GENOMIC DNA]</scope>
</reference>
<dbReference type="Gene3D" id="3.40.50.720">
    <property type="entry name" value="NAD(P)-binding Rossmann-like Domain"/>
    <property type="match status" value="1"/>
</dbReference>
<dbReference type="GO" id="GO:0061504">
    <property type="term" value="P:cyclic threonylcarbamoyladenosine biosynthetic process"/>
    <property type="evidence" value="ECO:0007669"/>
    <property type="project" value="TreeGrafter"/>
</dbReference>
<dbReference type="AlphaFoldDB" id="A0A1F5N9G7"/>
<dbReference type="Pfam" id="PF00899">
    <property type="entry name" value="ThiF"/>
    <property type="match status" value="1"/>
</dbReference>
<dbReference type="GO" id="GO:0061503">
    <property type="term" value="F:tRNA threonylcarbamoyladenosine dehydratase"/>
    <property type="evidence" value="ECO:0007669"/>
    <property type="project" value="TreeGrafter"/>
</dbReference>
<comment type="caution">
    <text evidence="2">The sequence shown here is derived from an EMBL/GenBank/DDBJ whole genome shotgun (WGS) entry which is preliminary data.</text>
</comment>
<dbReference type="CDD" id="cd01483">
    <property type="entry name" value="E1_enzyme_family"/>
    <property type="match status" value="1"/>
</dbReference>
<dbReference type="Proteomes" id="UP000177610">
    <property type="component" value="Unassembled WGS sequence"/>
</dbReference>
<sequence>MGQPKFYNSRSEVPKDAEIIDVFSSGLEELFFVQNPQYKKSYSGYQDALDNFLTENKIQGIWVYYSDHKKAIHILPEDYYFQLRTARNKLVITSEEQTNFRNIKVGVAGLSVGSSIINALVRTGGPKTMSIADYDNLEFTNLNRINSNLLDLGRNKTEIAADWIWELDPFAELNVYSKGLTKDNLLEFLGNPKIEVFIDEMDSIDLKILARFYCKNRKIPVLMATDNGDGVILDVERFDLEPERPIFHGLVDITLEQVTKLDFHSWLKLATKIVGPEFLSESMQESVSEIGKSISAVPQLGSTANVAGAAVGYVVRKIANHQIMPSGRYQISLEEKLIPDYNNEKNREVRKQKTELFRSQFK</sequence>
<evidence type="ECO:0000313" key="2">
    <source>
        <dbReference type="EMBL" id="OGE74341.1"/>
    </source>
</evidence>
<evidence type="ECO:0000259" key="1">
    <source>
        <dbReference type="Pfam" id="PF00899"/>
    </source>
</evidence>
<dbReference type="PANTHER" id="PTHR43267:SF3">
    <property type="entry name" value="THIF PROTEIN"/>
    <property type="match status" value="1"/>
</dbReference>
<dbReference type="InterPro" id="IPR035985">
    <property type="entry name" value="Ubiquitin-activating_enz"/>
</dbReference>
<dbReference type="STRING" id="1817821.A2717_02255"/>
<dbReference type="InterPro" id="IPR045886">
    <property type="entry name" value="ThiF/MoeB/HesA"/>
</dbReference>
<dbReference type="InterPro" id="IPR000594">
    <property type="entry name" value="ThiF_NAD_FAD-bd"/>
</dbReference>
<gene>
    <name evidence="2" type="ORF">A2717_02255</name>
</gene>
<protein>
    <recommendedName>
        <fullName evidence="1">THIF-type NAD/FAD binding fold domain-containing protein</fullName>
    </recommendedName>
</protein>
<accession>A0A1F5N9G7</accession>
<feature type="domain" description="THIF-type NAD/FAD binding fold" evidence="1">
    <location>
        <begin position="91"/>
        <end position="251"/>
    </location>
</feature>
<evidence type="ECO:0000313" key="3">
    <source>
        <dbReference type="Proteomes" id="UP000177610"/>
    </source>
</evidence>
<dbReference type="EMBL" id="MFEH01000001">
    <property type="protein sequence ID" value="OGE74341.1"/>
    <property type="molecule type" value="Genomic_DNA"/>
</dbReference>
<dbReference type="PANTHER" id="PTHR43267">
    <property type="entry name" value="TRNA THREONYLCARBAMOYLADENOSINE DEHYDRATASE"/>
    <property type="match status" value="1"/>
</dbReference>
<dbReference type="SUPFAM" id="SSF69572">
    <property type="entry name" value="Activating enzymes of the ubiquitin-like proteins"/>
    <property type="match status" value="1"/>
</dbReference>
<name>A0A1F5N9G7_9BACT</name>
<dbReference type="GO" id="GO:0008641">
    <property type="term" value="F:ubiquitin-like modifier activating enzyme activity"/>
    <property type="evidence" value="ECO:0007669"/>
    <property type="project" value="InterPro"/>
</dbReference>